<dbReference type="HOGENOM" id="CLU_562829_0_0_1"/>
<reference evidence="2 3" key="1">
    <citation type="submission" date="2014-04" db="EMBL/GenBank/DDBJ databases">
        <authorList>
            <consortium name="DOE Joint Genome Institute"/>
            <person name="Kuo A."/>
            <person name="Girlanda M."/>
            <person name="Perotto S."/>
            <person name="Kohler A."/>
            <person name="Nagy L.G."/>
            <person name="Floudas D."/>
            <person name="Copeland A."/>
            <person name="Barry K.W."/>
            <person name="Cichocki N."/>
            <person name="Veneault-Fourrey C."/>
            <person name="LaButti K."/>
            <person name="Lindquist E.A."/>
            <person name="Lipzen A."/>
            <person name="Lundell T."/>
            <person name="Morin E."/>
            <person name="Murat C."/>
            <person name="Sun H."/>
            <person name="Tunlid A."/>
            <person name="Henrissat B."/>
            <person name="Grigoriev I.V."/>
            <person name="Hibbett D.S."/>
            <person name="Martin F."/>
            <person name="Nordberg H.P."/>
            <person name="Cantor M.N."/>
            <person name="Hua S.X."/>
        </authorList>
    </citation>
    <scope>NUCLEOTIDE SEQUENCE [LARGE SCALE GENOMIC DNA]</scope>
    <source>
        <strain evidence="2 3">MUT 4182</strain>
    </source>
</reference>
<gene>
    <name evidence="2" type="ORF">M407DRAFT_17992</name>
</gene>
<reference evidence="3" key="2">
    <citation type="submission" date="2015-01" db="EMBL/GenBank/DDBJ databases">
        <title>Evolutionary Origins and Diversification of the Mycorrhizal Mutualists.</title>
        <authorList>
            <consortium name="DOE Joint Genome Institute"/>
            <consortium name="Mycorrhizal Genomics Consortium"/>
            <person name="Kohler A."/>
            <person name="Kuo A."/>
            <person name="Nagy L.G."/>
            <person name="Floudas D."/>
            <person name="Copeland A."/>
            <person name="Barry K.W."/>
            <person name="Cichocki N."/>
            <person name="Veneault-Fourrey C."/>
            <person name="LaButti K."/>
            <person name="Lindquist E.A."/>
            <person name="Lipzen A."/>
            <person name="Lundell T."/>
            <person name="Morin E."/>
            <person name="Murat C."/>
            <person name="Riley R."/>
            <person name="Ohm R."/>
            <person name="Sun H."/>
            <person name="Tunlid A."/>
            <person name="Henrissat B."/>
            <person name="Grigoriev I.V."/>
            <person name="Hibbett D.S."/>
            <person name="Martin F."/>
        </authorList>
    </citation>
    <scope>NUCLEOTIDE SEQUENCE [LARGE SCALE GENOMIC DNA]</scope>
    <source>
        <strain evidence="3">MUT 4182</strain>
    </source>
</reference>
<name>A0A0C3MHE2_9AGAM</name>
<keyword evidence="3" id="KW-1185">Reference proteome</keyword>
<accession>A0A0C3MHE2</accession>
<evidence type="ECO:0000256" key="1">
    <source>
        <dbReference type="SAM" id="MobiDB-lite"/>
    </source>
</evidence>
<evidence type="ECO:0000313" key="2">
    <source>
        <dbReference type="EMBL" id="KIO33127.1"/>
    </source>
</evidence>
<proteinExistence type="predicted"/>
<dbReference type="Proteomes" id="UP000054248">
    <property type="component" value="Unassembled WGS sequence"/>
</dbReference>
<evidence type="ECO:0000313" key="3">
    <source>
        <dbReference type="Proteomes" id="UP000054248"/>
    </source>
</evidence>
<dbReference type="OrthoDB" id="2367075at2759"/>
<protein>
    <submittedName>
        <fullName evidence="2">Uncharacterized protein</fullName>
    </submittedName>
</protein>
<dbReference type="EMBL" id="KN822950">
    <property type="protein sequence ID" value="KIO33127.1"/>
    <property type="molecule type" value="Genomic_DNA"/>
</dbReference>
<feature type="region of interest" description="Disordered" evidence="1">
    <location>
        <begin position="277"/>
        <end position="301"/>
    </location>
</feature>
<sequence length="485" mass="55551">MSHFDDSLDELDEVMSYVSTTFSEADAQSLSPRLCPGTPKLPVGETLLSWEANKEWRHPKFYWSDFVDIQVESMLYRVPRAIMQQSENFKTNLSTKNSPISLYVDEITTREMEAFLDVSDARLVTGDDCFTFEQWAGALATANRLGISRIRSYVTQRLQGALNRLDPFDCIDVATKYHVHEWLLQPFIRICERQDPLSPAEVSRLGSERTSAVCRIREKLSAHKFESAITWVDSQWPQEIYVDDEYYTPPPPQWVTMAGALEAARVGEAKRLTELEPVLSKPDFQSPDPQATDDKVPQGMPHPKYWQTDLRTIRVRNCLYQLPIHYFDQPSLLGEIQTHRDSSLGSGDLAMLPHDIVVSDWNIFLDIVTARPFDEPLLSLGFSSWMTGLRLATRFEHDSARRYIIQRIQTDFPTQDLIDLLEAVKIADAAHSDWLQSLYESLSKRNGSLSPEEIRRIGEKATAEVCKLRDQYMWNAGQCGSRNVF</sequence>
<dbReference type="AlphaFoldDB" id="A0A0C3MHE2"/>
<organism evidence="2 3">
    <name type="scientific">Tulasnella calospora MUT 4182</name>
    <dbReference type="NCBI Taxonomy" id="1051891"/>
    <lineage>
        <taxon>Eukaryota</taxon>
        <taxon>Fungi</taxon>
        <taxon>Dikarya</taxon>
        <taxon>Basidiomycota</taxon>
        <taxon>Agaricomycotina</taxon>
        <taxon>Agaricomycetes</taxon>
        <taxon>Cantharellales</taxon>
        <taxon>Tulasnellaceae</taxon>
        <taxon>Tulasnella</taxon>
    </lineage>
</organism>